<organism evidence="15 16">
    <name type="scientific">Arcanobacterium bovis</name>
    <dbReference type="NCBI Taxonomy" id="2529275"/>
    <lineage>
        <taxon>Bacteria</taxon>
        <taxon>Bacillati</taxon>
        <taxon>Actinomycetota</taxon>
        <taxon>Actinomycetes</taxon>
        <taxon>Actinomycetales</taxon>
        <taxon>Actinomycetaceae</taxon>
        <taxon>Arcanobacterium</taxon>
    </lineage>
</organism>
<evidence type="ECO:0000256" key="13">
    <source>
        <dbReference type="RuleBase" id="RU003515"/>
    </source>
</evidence>
<proteinExistence type="inferred from homology"/>
<keyword evidence="11" id="KW-0464">Manganese</keyword>
<reference evidence="15 16" key="1">
    <citation type="submission" date="2019-02" db="EMBL/GenBank/DDBJ databases">
        <title>Arcanobacterium bovis sp. nov., isolated from the milk of a cow with mastitis.</title>
        <authorList>
            <person name="Sammra O."/>
            <person name="Foster G."/>
            <person name="Hassan A."/>
            <person name="Alssahen M."/>
            <person name="Laemmler C."/>
            <person name="Borowiak M."/>
            <person name="Malorny B."/>
            <person name="Abdulmawjood A."/>
        </authorList>
    </citation>
    <scope>NUCLEOTIDE SEQUENCE [LARGE SCALE GENOMIC DNA]</scope>
    <source>
        <strain evidence="15 16">C605018/01/1</strain>
    </source>
</reference>
<evidence type="ECO:0000256" key="4">
    <source>
        <dbReference type="ARBA" id="ARBA00004496"/>
    </source>
</evidence>
<evidence type="ECO:0000313" key="16">
    <source>
        <dbReference type="Proteomes" id="UP000293036"/>
    </source>
</evidence>
<comment type="cofactor">
    <cofactor evidence="12">
        <name>Mn(2+)</name>
        <dbReference type="ChEBI" id="CHEBI:29035"/>
    </cofactor>
    <cofactor evidence="12">
        <name>Mg(2+)</name>
        <dbReference type="ChEBI" id="CHEBI:18420"/>
    </cofactor>
    <text evidence="12">Manganese or magnesium. Binds 1 divalent metal ion per monomer in the absence of substrate. May bind a second metal ion after substrate binding.</text>
</comment>
<dbReference type="OrthoDB" id="9803420at2"/>
<feature type="binding site" evidence="12">
    <location>
        <position position="42"/>
    </location>
    <ligand>
        <name>a divalent metal cation</name>
        <dbReference type="ChEBI" id="CHEBI:60240"/>
    </ligand>
</feature>
<dbReference type="SUPFAM" id="SSF53098">
    <property type="entry name" value="Ribonuclease H-like"/>
    <property type="match status" value="1"/>
</dbReference>
<keyword evidence="7 12" id="KW-0540">Nuclease</keyword>
<comment type="subcellular location">
    <subcellularLocation>
        <location evidence="4">Cytoplasm</location>
    </subcellularLocation>
</comment>
<keyword evidence="10 12" id="KW-0378">Hydrolase</keyword>
<dbReference type="GO" id="GO:0004523">
    <property type="term" value="F:RNA-DNA hybrid ribonuclease activity"/>
    <property type="evidence" value="ECO:0007669"/>
    <property type="project" value="UniProtKB-UniRule"/>
</dbReference>
<dbReference type="CDD" id="cd07182">
    <property type="entry name" value="RNase_HII_bacteria_HII_like"/>
    <property type="match status" value="1"/>
</dbReference>
<comment type="similarity">
    <text evidence="5 13">Belongs to the RNase HII family.</text>
</comment>
<dbReference type="GO" id="GO:0006298">
    <property type="term" value="P:mismatch repair"/>
    <property type="evidence" value="ECO:0007669"/>
    <property type="project" value="TreeGrafter"/>
</dbReference>
<dbReference type="InterPro" id="IPR024567">
    <property type="entry name" value="RNase_HII/HIII_dom"/>
</dbReference>
<protein>
    <recommendedName>
        <fullName evidence="13">Ribonuclease</fullName>
        <ecNumber evidence="13">3.1.26.4</ecNumber>
    </recommendedName>
</protein>
<dbReference type="Proteomes" id="UP000293036">
    <property type="component" value="Unassembled WGS sequence"/>
</dbReference>
<dbReference type="Gene3D" id="3.30.420.10">
    <property type="entry name" value="Ribonuclease H-like superfamily/Ribonuclease H"/>
    <property type="match status" value="1"/>
</dbReference>
<evidence type="ECO:0000256" key="12">
    <source>
        <dbReference type="PROSITE-ProRule" id="PRU01319"/>
    </source>
</evidence>
<gene>
    <name evidence="15" type="ORF">EZJ44_01960</name>
</gene>
<dbReference type="RefSeq" id="WP_131279614.1">
    <property type="nucleotide sequence ID" value="NZ_JBHSLR010000009.1"/>
</dbReference>
<feature type="domain" description="RNase H type-2" evidence="14">
    <location>
        <begin position="35"/>
        <end position="240"/>
    </location>
</feature>
<keyword evidence="16" id="KW-1185">Reference proteome</keyword>
<dbReference type="GO" id="GO:0005737">
    <property type="term" value="C:cytoplasm"/>
    <property type="evidence" value="ECO:0007669"/>
    <property type="project" value="UniProtKB-SubCell"/>
</dbReference>
<dbReference type="GO" id="GO:0003723">
    <property type="term" value="F:RNA binding"/>
    <property type="evidence" value="ECO:0007669"/>
    <property type="project" value="UniProtKB-UniRule"/>
</dbReference>
<comment type="caution">
    <text evidence="15">The sequence shown here is derived from an EMBL/GenBank/DDBJ whole genome shotgun (WGS) entry which is preliminary data.</text>
</comment>
<dbReference type="InterPro" id="IPR036397">
    <property type="entry name" value="RNaseH_sf"/>
</dbReference>
<dbReference type="EMBL" id="SJDT01000002">
    <property type="protein sequence ID" value="TBW22702.1"/>
    <property type="molecule type" value="Genomic_DNA"/>
</dbReference>
<evidence type="ECO:0000256" key="8">
    <source>
        <dbReference type="ARBA" id="ARBA00022723"/>
    </source>
</evidence>
<accession>A0A4Q9V2L9</accession>
<name>A0A4Q9V2L9_9ACTO</name>
<feature type="binding site" evidence="12">
    <location>
        <position position="139"/>
    </location>
    <ligand>
        <name>a divalent metal cation</name>
        <dbReference type="ChEBI" id="CHEBI:60240"/>
    </ligand>
</feature>
<comment type="cofactor">
    <cofactor evidence="2">
        <name>Mg(2+)</name>
        <dbReference type="ChEBI" id="CHEBI:18420"/>
    </cofactor>
</comment>
<evidence type="ECO:0000256" key="7">
    <source>
        <dbReference type="ARBA" id="ARBA00022722"/>
    </source>
</evidence>
<evidence type="ECO:0000256" key="5">
    <source>
        <dbReference type="ARBA" id="ARBA00007383"/>
    </source>
</evidence>
<dbReference type="InterPro" id="IPR022898">
    <property type="entry name" value="RNase_HII"/>
</dbReference>
<feature type="binding site" evidence="12">
    <location>
        <position position="41"/>
    </location>
    <ligand>
        <name>a divalent metal cation</name>
        <dbReference type="ChEBI" id="CHEBI:60240"/>
    </ligand>
</feature>
<evidence type="ECO:0000256" key="11">
    <source>
        <dbReference type="ARBA" id="ARBA00023211"/>
    </source>
</evidence>
<dbReference type="GO" id="GO:0043137">
    <property type="term" value="P:DNA replication, removal of RNA primer"/>
    <property type="evidence" value="ECO:0007669"/>
    <property type="project" value="TreeGrafter"/>
</dbReference>
<dbReference type="AlphaFoldDB" id="A0A4Q9V2L9"/>
<sequence length="240" mass="25916">MVTKENIARKSTRMKPDRLIEKEMLEQMSCLGENPILAGVDEVGRGSLAGPASVGIALIDSTTTDSFPDKLRDSKLLSPAVRQSLVEPTREWVLAAAVGHSTVEEINKWGIVAGLRAAAKRAVDELYAQGFHIDAVLLDGSHDWWTSDGFGALFDAVPQLPDVPVRTVVKGDAQCAVVAGASVLAKVSRDSLMESLAQEFPQYDWGSNKGYSSPKHVEALKEFGASIYHRTAWKLPGISS</sequence>
<dbReference type="GO" id="GO:0046872">
    <property type="term" value="F:metal ion binding"/>
    <property type="evidence" value="ECO:0007669"/>
    <property type="project" value="UniProtKB-KW"/>
</dbReference>
<evidence type="ECO:0000313" key="15">
    <source>
        <dbReference type="EMBL" id="TBW22702.1"/>
    </source>
</evidence>
<keyword evidence="9 12" id="KW-0255">Endonuclease</keyword>
<comment type="function">
    <text evidence="3 13">Endonuclease that specifically degrades the RNA of RNA-DNA hybrids.</text>
</comment>
<dbReference type="PROSITE" id="PS51975">
    <property type="entry name" value="RNASE_H_2"/>
    <property type="match status" value="1"/>
</dbReference>
<evidence type="ECO:0000256" key="10">
    <source>
        <dbReference type="ARBA" id="ARBA00022801"/>
    </source>
</evidence>
<dbReference type="PANTHER" id="PTHR10954">
    <property type="entry name" value="RIBONUCLEASE H2 SUBUNIT A"/>
    <property type="match status" value="1"/>
</dbReference>
<comment type="catalytic activity">
    <reaction evidence="1 12 13">
        <text>Endonucleolytic cleavage to 5'-phosphomonoester.</text>
        <dbReference type="EC" id="3.1.26.4"/>
    </reaction>
</comment>
<evidence type="ECO:0000256" key="6">
    <source>
        <dbReference type="ARBA" id="ARBA00022490"/>
    </source>
</evidence>
<dbReference type="PANTHER" id="PTHR10954:SF18">
    <property type="entry name" value="RIBONUCLEASE HII"/>
    <property type="match status" value="1"/>
</dbReference>
<keyword evidence="6" id="KW-0963">Cytoplasm</keyword>
<evidence type="ECO:0000256" key="3">
    <source>
        <dbReference type="ARBA" id="ARBA00004065"/>
    </source>
</evidence>
<dbReference type="NCBIfam" id="NF000595">
    <property type="entry name" value="PRK00015.1-3"/>
    <property type="match status" value="1"/>
</dbReference>
<evidence type="ECO:0000259" key="14">
    <source>
        <dbReference type="PROSITE" id="PS51975"/>
    </source>
</evidence>
<dbReference type="Pfam" id="PF01351">
    <property type="entry name" value="RNase_HII"/>
    <property type="match status" value="1"/>
</dbReference>
<keyword evidence="8 12" id="KW-0479">Metal-binding</keyword>
<dbReference type="EC" id="3.1.26.4" evidence="13"/>
<evidence type="ECO:0000256" key="1">
    <source>
        <dbReference type="ARBA" id="ARBA00000077"/>
    </source>
</evidence>
<dbReference type="InterPro" id="IPR001352">
    <property type="entry name" value="RNase_HII/HIII"/>
</dbReference>
<evidence type="ECO:0000256" key="9">
    <source>
        <dbReference type="ARBA" id="ARBA00022759"/>
    </source>
</evidence>
<dbReference type="InterPro" id="IPR012337">
    <property type="entry name" value="RNaseH-like_sf"/>
</dbReference>
<dbReference type="GO" id="GO:0032299">
    <property type="term" value="C:ribonuclease H2 complex"/>
    <property type="evidence" value="ECO:0007669"/>
    <property type="project" value="TreeGrafter"/>
</dbReference>
<evidence type="ECO:0000256" key="2">
    <source>
        <dbReference type="ARBA" id="ARBA00001946"/>
    </source>
</evidence>